<gene>
    <name evidence="1" type="ORF">Scep_025649</name>
</gene>
<sequence>MAFNGGLNSKIYAFRLLREQSIASSSFVEVTPPCPLLLCLVGDRSVRQRATASLLHVVHRAAAALDAAAAPPRRRHRSPPASFRWVARRPPIRRCPSPHAARHHPHARATSPIAGTAVRGLRVAREPPSALLVRRCKKPPPVSWSSAACTVRACWCRIHSSSSPEPCHRPRRIWPVSPLLATVSAVSRSLSHSLSAVSPSSPSLALFLTLSSLLSFSLFLSPISYLFLSDFFFLFKLLVLSRFMCPN</sequence>
<dbReference type="AlphaFoldDB" id="A0AAP0EIL1"/>
<evidence type="ECO:0000313" key="1">
    <source>
        <dbReference type="EMBL" id="KAK9094180.1"/>
    </source>
</evidence>
<dbReference type="EMBL" id="JBBNAG010000011">
    <property type="protein sequence ID" value="KAK9094180.1"/>
    <property type="molecule type" value="Genomic_DNA"/>
</dbReference>
<reference evidence="1 2" key="1">
    <citation type="submission" date="2024-01" db="EMBL/GenBank/DDBJ databases">
        <title>Genome assemblies of Stephania.</title>
        <authorList>
            <person name="Yang L."/>
        </authorList>
    </citation>
    <scope>NUCLEOTIDE SEQUENCE [LARGE SCALE GENOMIC DNA]</scope>
    <source>
        <strain evidence="1">JXDWG</strain>
        <tissue evidence="1">Leaf</tissue>
    </source>
</reference>
<protein>
    <submittedName>
        <fullName evidence="1">Uncharacterized protein</fullName>
    </submittedName>
</protein>
<proteinExistence type="predicted"/>
<evidence type="ECO:0000313" key="2">
    <source>
        <dbReference type="Proteomes" id="UP001419268"/>
    </source>
</evidence>
<dbReference type="Proteomes" id="UP001419268">
    <property type="component" value="Unassembled WGS sequence"/>
</dbReference>
<keyword evidence="2" id="KW-1185">Reference proteome</keyword>
<accession>A0AAP0EIL1</accession>
<organism evidence="1 2">
    <name type="scientific">Stephania cephalantha</name>
    <dbReference type="NCBI Taxonomy" id="152367"/>
    <lineage>
        <taxon>Eukaryota</taxon>
        <taxon>Viridiplantae</taxon>
        <taxon>Streptophyta</taxon>
        <taxon>Embryophyta</taxon>
        <taxon>Tracheophyta</taxon>
        <taxon>Spermatophyta</taxon>
        <taxon>Magnoliopsida</taxon>
        <taxon>Ranunculales</taxon>
        <taxon>Menispermaceae</taxon>
        <taxon>Menispermoideae</taxon>
        <taxon>Cissampelideae</taxon>
        <taxon>Stephania</taxon>
    </lineage>
</organism>
<comment type="caution">
    <text evidence="1">The sequence shown here is derived from an EMBL/GenBank/DDBJ whole genome shotgun (WGS) entry which is preliminary data.</text>
</comment>
<name>A0AAP0EIL1_9MAGN</name>